<proteinExistence type="predicted"/>
<evidence type="ECO:0000313" key="2">
    <source>
        <dbReference type="Proteomes" id="UP000785180"/>
    </source>
</evidence>
<sequence length="53" mass="5636">MLIIFPVVNSVLSPTFATSSFNLGIIVPFGIPIKAILGDTKDLFNTLAIAQSE</sequence>
<evidence type="ECO:0000313" key="1">
    <source>
        <dbReference type="EMBL" id="NFU61029.1"/>
    </source>
</evidence>
<gene>
    <name evidence="1" type="ORF">FDF67_12790</name>
</gene>
<dbReference type="AlphaFoldDB" id="A0A9Q4TMB6"/>
<dbReference type="Proteomes" id="UP000785180">
    <property type="component" value="Unassembled WGS sequence"/>
</dbReference>
<dbReference type="GO" id="GO:0004497">
    <property type="term" value="F:monooxygenase activity"/>
    <property type="evidence" value="ECO:0007669"/>
    <property type="project" value="UniProtKB-KW"/>
</dbReference>
<accession>A0A9Q4TMB6</accession>
<protein>
    <submittedName>
        <fullName evidence="1">Alkanesulfonate monooxygenase</fullName>
    </submittedName>
</protein>
<organism evidence="1 2">
    <name type="scientific">Clostridium botulinum</name>
    <dbReference type="NCBI Taxonomy" id="1491"/>
    <lineage>
        <taxon>Bacteria</taxon>
        <taxon>Bacillati</taxon>
        <taxon>Bacillota</taxon>
        <taxon>Clostridia</taxon>
        <taxon>Eubacteriales</taxon>
        <taxon>Clostridiaceae</taxon>
        <taxon>Clostridium</taxon>
    </lineage>
</organism>
<name>A0A9Q4TMB6_CLOBO</name>
<keyword evidence="1" id="KW-0560">Oxidoreductase</keyword>
<keyword evidence="1" id="KW-0503">Monooxygenase</keyword>
<comment type="caution">
    <text evidence="1">The sequence shown here is derived from an EMBL/GenBank/DDBJ whole genome shotgun (WGS) entry which is preliminary data.</text>
</comment>
<reference evidence="1" key="1">
    <citation type="submission" date="2019-04" db="EMBL/GenBank/DDBJ databases">
        <title>Genome sequencing of Clostridium botulinum Groups I-IV and Clostridium butyricum.</title>
        <authorList>
            <person name="Brunt J."/>
            <person name="Van Vliet A.H.M."/>
            <person name="Stringer S.C."/>
            <person name="Carter A.T."/>
            <person name="Peck M.W."/>
        </authorList>
    </citation>
    <scope>NUCLEOTIDE SEQUENCE</scope>
    <source>
        <strain evidence="1">7221C</strain>
    </source>
</reference>
<dbReference type="EMBL" id="SXDK01000033">
    <property type="protein sequence ID" value="NFU61029.1"/>
    <property type="molecule type" value="Genomic_DNA"/>
</dbReference>